<feature type="signal peptide" evidence="1">
    <location>
        <begin position="1"/>
        <end position="20"/>
    </location>
</feature>
<dbReference type="AlphaFoldDB" id="A0A845BFH5"/>
<gene>
    <name evidence="2" type="ORF">E0493_21095</name>
</gene>
<dbReference type="EMBL" id="SNVJ01000029">
    <property type="protein sequence ID" value="MXP65851.1"/>
    <property type="molecule type" value="Genomic_DNA"/>
</dbReference>
<reference evidence="2 3" key="1">
    <citation type="submission" date="2019-03" db="EMBL/GenBank/DDBJ databases">
        <title>Roseomonas sp. a novel Roseomonas species isolated from Sea whip Gorgonian.</title>
        <authorList>
            <person name="Li F."/>
            <person name="Pan X."/>
            <person name="Huang S."/>
            <person name="Li Z."/>
            <person name="Meng B."/>
        </authorList>
    </citation>
    <scope>NUCLEOTIDE SEQUENCE [LARGE SCALE GENOMIC DNA]</scope>
    <source>
        <strain evidence="2 3">M0104</strain>
    </source>
</reference>
<evidence type="ECO:0008006" key="4">
    <source>
        <dbReference type="Google" id="ProtNLM"/>
    </source>
</evidence>
<evidence type="ECO:0000256" key="1">
    <source>
        <dbReference type="SAM" id="SignalP"/>
    </source>
</evidence>
<sequence>MRVPFALALLALAVSSVAHAQSALDFRLVNRTGYQIDEVYVSPASSSSWGDDIMGRDAVPDGSTVNVTFNPRARTCKWDLKVVYEDGDESEWEALNLCSVSKVTLFWNRRAGTTRAVTE</sequence>
<feature type="chain" id="PRO_5032935176" description="Argininosuccinate lyase" evidence="1">
    <location>
        <begin position="21"/>
        <end position="119"/>
    </location>
</feature>
<organism evidence="2 3">
    <name type="scientific">Teichococcus coralli</name>
    <dbReference type="NCBI Taxonomy" id="2545983"/>
    <lineage>
        <taxon>Bacteria</taxon>
        <taxon>Pseudomonadati</taxon>
        <taxon>Pseudomonadota</taxon>
        <taxon>Alphaproteobacteria</taxon>
        <taxon>Acetobacterales</taxon>
        <taxon>Roseomonadaceae</taxon>
        <taxon>Roseomonas</taxon>
    </lineage>
</organism>
<dbReference type="Proteomes" id="UP000460715">
    <property type="component" value="Unassembled WGS sequence"/>
</dbReference>
<keyword evidence="1" id="KW-0732">Signal</keyword>
<proteinExistence type="predicted"/>
<dbReference type="OrthoDB" id="4736977at2"/>
<keyword evidence="3" id="KW-1185">Reference proteome</keyword>
<accession>A0A845BFH5</accession>
<name>A0A845BFH5_9PROT</name>
<comment type="caution">
    <text evidence="2">The sequence shown here is derived from an EMBL/GenBank/DDBJ whole genome shotgun (WGS) entry which is preliminary data.</text>
</comment>
<evidence type="ECO:0000313" key="2">
    <source>
        <dbReference type="EMBL" id="MXP65851.1"/>
    </source>
</evidence>
<evidence type="ECO:0000313" key="3">
    <source>
        <dbReference type="Proteomes" id="UP000460715"/>
    </source>
</evidence>
<dbReference type="RefSeq" id="WP_160939258.1">
    <property type="nucleotide sequence ID" value="NZ_SNVJ01000029.1"/>
</dbReference>
<protein>
    <recommendedName>
        <fullName evidence="4">Argininosuccinate lyase</fullName>
    </recommendedName>
</protein>